<evidence type="ECO:0000313" key="4">
    <source>
        <dbReference type="EMBL" id="VEE45722.1"/>
    </source>
</evidence>
<name>A0A448BK81_PSEFL</name>
<evidence type="ECO:0000313" key="5">
    <source>
        <dbReference type="Proteomes" id="UP000278078"/>
    </source>
</evidence>
<accession>A0A448BK81</accession>
<sequence length="217" mass="23802">MALIKCKECGAQVSNKAKACPSCGAKVPKSVGVIGWLFVIFIVLPIAWQFGTRIGSSGDAAQSRPSSPQSAATSPTKSPWERHEYKDPMSDEVTTMLTLQSKTSTLFDFPYRVAGGSFLSLTFRKKGKDLDGFLKITKGQMQCGYRDCGFVLRVGEGKAQKWTGVRSSTNDSDLMFVRDAKQLESIVKSGKPFRIAIEFFQAGERVFEFDPTGYPGL</sequence>
<gene>
    <name evidence="4" type="ORF">NCTC10783_01581</name>
</gene>
<organism evidence="4 5">
    <name type="scientific">Pseudomonas fluorescens</name>
    <dbReference type="NCBI Taxonomy" id="294"/>
    <lineage>
        <taxon>Bacteria</taxon>
        <taxon>Pseudomonadati</taxon>
        <taxon>Pseudomonadota</taxon>
        <taxon>Gammaproteobacteria</taxon>
        <taxon>Pseudomonadales</taxon>
        <taxon>Pseudomonadaceae</taxon>
        <taxon>Pseudomonas</taxon>
    </lineage>
</organism>
<reference evidence="4 5" key="1">
    <citation type="submission" date="2018-12" db="EMBL/GenBank/DDBJ databases">
        <authorList>
            <consortium name="Pathogen Informatics"/>
        </authorList>
    </citation>
    <scope>NUCLEOTIDE SEQUENCE [LARGE SCALE GENOMIC DNA]</scope>
    <source>
        <strain evidence="4 5">NCTC10783</strain>
    </source>
</reference>
<feature type="transmembrane region" description="Helical" evidence="2">
    <location>
        <begin position="31"/>
        <end position="48"/>
    </location>
</feature>
<keyword evidence="2" id="KW-0812">Transmembrane</keyword>
<evidence type="ECO:0000256" key="2">
    <source>
        <dbReference type="SAM" id="Phobius"/>
    </source>
</evidence>
<evidence type="ECO:0000256" key="1">
    <source>
        <dbReference type="SAM" id="MobiDB-lite"/>
    </source>
</evidence>
<proteinExistence type="predicted"/>
<feature type="region of interest" description="Disordered" evidence="1">
    <location>
        <begin position="58"/>
        <end position="84"/>
    </location>
</feature>
<dbReference type="Proteomes" id="UP000278078">
    <property type="component" value="Chromosome"/>
</dbReference>
<dbReference type="Pfam" id="PF13240">
    <property type="entry name" value="Zn_Ribbon_1"/>
    <property type="match status" value="1"/>
</dbReference>
<protein>
    <recommendedName>
        <fullName evidence="3">Zinc-ribbon domain-containing protein</fullName>
    </recommendedName>
</protein>
<feature type="domain" description="Zinc-ribbon" evidence="3">
    <location>
        <begin position="5"/>
        <end position="27"/>
    </location>
</feature>
<feature type="compositionally biased region" description="Low complexity" evidence="1">
    <location>
        <begin position="60"/>
        <end position="78"/>
    </location>
</feature>
<dbReference type="InterPro" id="IPR026870">
    <property type="entry name" value="Zinc_ribbon_dom"/>
</dbReference>
<evidence type="ECO:0000259" key="3">
    <source>
        <dbReference type="Pfam" id="PF13240"/>
    </source>
</evidence>
<keyword evidence="2" id="KW-0472">Membrane</keyword>
<dbReference type="EMBL" id="LR134300">
    <property type="protein sequence ID" value="VEE45722.1"/>
    <property type="molecule type" value="Genomic_DNA"/>
</dbReference>
<dbReference type="AlphaFoldDB" id="A0A448BK81"/>
<keyword evidence="2" id="KW-1133">Transmembrane helix</keyword>